<evidence type="ECO:0000313" key="4">
    <source>
        <dbReference type="Proteomes" id="UP000562045"/>
    </source>
</evidence>
<feature type="region of interest" description="Disordered" evidence="1">
    <location>
        <begin position="1"/>
        <end position="124"/>
    </location>
</feature>
<comment type="caution">
    <text evidence="3">The sequence shown here is derived from an EMBL/GenBank/DDBJ whole genome shotgun (WGS) entry which is preliminary data.</text>
</comment>
<dbReference type="Pfam" id="PF18970">
    <property type="entry name" value="DUF5709"/>
    <property type="match status" value="1"/>
</dbReference>
<evidence type="ECO:0000256" key="1">
    <source>
        <dbReference type="SAM" id="MobiDB-lite"/>
    </source>
</evidence>
<feature type="compositionally biased region" description="Basic and acidic residues" evidence="1">
    <location>
        <begin position="62"/>
        <end position="74"/>
    </location>
</feature>
<feature type="compositionally biased region" description="Acidic residues" evidence="1">
    <location>
        <begin position="1"/>
        <end position="39"/>
    </location>
</feature>
<evidence type="ECO:0000313" key="3">
    <source>
        <dbReference type="EMBL" id="NYI43787.1"/>
    </source>
</evidence>
<feature type="domain" description="DUF5709" evidence="2">
    <location>
        <begin position="102"/>
        <end position="150"/>
    </location>
</feature>
<gene>
    <name evidence="3" type="ORF">BJ993_000867</name>
</gene>
<evidence type="ECO:0000259" key="2">
    <source>
        <dbReference type="Pfam" id="PF18970"/>
    </source>
</evidence>
<dbReference type="RefSeq" id="WP_179647865.1">
    <property type="nucleotide sequence ID" value="NZ_JACBZM010000001.1"/>
</dbReference>
<feature type="compositionally biased region" description="Acidic residues" evidence="1">
    <location>
        <begin position="85"/>
        <end position="102"/>
    </location>
</feature>
<reference evidence="3 4" key="1">
    <citation type="submission" date="2020-07" db="EMBL/GenBank/DDBJ databases">
        <title>Sequencing the genomes of 1000 actinobacteria strains.</title>
        <authorList>
            <person name="Klenk H.-P."/>
        </authorList>
    </citation>
    <scope>NUCLEOTIDE SEQUENCE [LARGE SCALE GENOMIC DNA]</scope>
    <source>
        <strain evidence="3 4">DSM 15131</strain>
    </source>
</reference>
<proteinExistence type="predicted"/>
<dbReference type="AlphaFoldDB" id="A0A7Z0CME1"/>
<sequence>MSTEIPENDPEQYDDYSVDDEDQLQPEDTLVGDDVEDELDRGYSPPERYSPAQRYGTTPWEQAHDRPLDERLAEEVPEPDPTAVADEDEDGVPHEADEEGIEVGDARAGRLVAPDEGVRDDTEEDLVAEDVGIDGAAASAEEAAMHVVPEDELGASD</sequence>
<organism evidence="3 4">
    <name type="scientific">Nocardioides aromaticivorans</name>
    <dbReference type="NCBI Taxonomy" id="200618"/>
    <lineage>
        <taxon>Bacteria</taxon>
        <taxon>Bacillati</taxon>
        <taxon>Actinomycetota</taxon>
        <taxon>Actinomycetes</taxon>
        <taxon>Propionibacteriales</taxon>
        <taxon>Nocardioidaceae</taxon>
        <taxon>Nocardioides</taxon>
    </lineage>
</organism>
<protein>
    <recommendedName>
        <fullName evidence="2">DUF5709 domain-containing protein</fullName>
    </recommendedName>
</protein>
<accession>A0A7Z0CME1</accession>
<name>A0A7Z0CME1_9ACTN</name>
<dbReference type="InterPro" id="IPR043763">
    <property type="entry name" value="DUF5709"/>
</dbReference>
<dbReference type="EMBL" id="JACBZM010000001">
    <property type="protein sequence ID" value="NYI43787.1"/>
    <property type="molecule type" value="Genomic_DNA"/>
</dbReference>
<dbReference type="Proteomes" id="UP000562045">
    <property type="component" value="Unassembled WGS sequence"/>
</dbReference>